<proteinExistence type="predicted"/>
<dbReference type="Proteomes" id="UP000887540">
    <property type="component" value="Unplaced"/>
</dbReference>
<accession>A0A914DY76</accession>
<dbReference type="AlphaFoldDB" id="A0A914DY76"/>
<evidence type="ECO:0000313" key="1">
    <source>
        <dbReference type="Proteomes" id="UP000887540"/>
    </source>
</evidence>
<dbReference type="WBParaSite" id="ACRNAN_scaffold4311.g16695.t1">
    <property type="protein sequence ID" value="ACRNAN_scaffold4311.g16695.t1"/>
    <property type="gene ID" value="ACRNAN_scaffold4311.g16695"/>
</dbReference>
<evidence type="ECO:0000313" key="2">
    <source>
        <dbReference type="WBParaSite" id="ACRNAN_scaffold4311.g16695.t1"/>
    </source>
</evidence>
<reference evidence="2" key="1">
    <citation type="submission" date="2022-11" db="UniProtKB">
        <authorList>
            <consortium name="WormBaseParasite"/>
        </authorList>
    </citation>
    <scope>IDENTIFICATION</scope>
</reference>
<name>A0A914DY76_9BILA</name>
<sequence length="77" mass="8437">MNSSVSVHDVSCQVNAADFAPLTQLKIDTPRSLQNDVALVKVPSTKNEHGYKKVINGKKSAMEATNAITKIKKNKKR</sequence>
<protein>
    <submittedName>
        <fullName evidence="2">Uncharacterized protein</fullName>
    </submittedName>
</protein>
<organism evidence="1 2">
    <name type="scientific">Acrobeloides nanus</name>
    <dbReference type="NCBI Taxonomy" id="290746"/>
    <lineage>
        <taxon>Eukaryota</taxon>
        <taxon>Metazoa</taxon>
        <taxon>Ecdysozoa</taxon>
        <taxon>Nematoda</taxon>
        <taxon>Chromadorea</taxon>
        <taxon>Rhabditida</taxon>
        <taxon>Tylenchina</taxon>
        <taxon>Cephalobomorpha</taxon>
        <taxon>Cephaloboidea</taxon>
        <taxon>Cephalobidae</taxon>
        <taxon>Acrobeloides</taxon>
    </lineage>
</organism>
<keyword evidence="1" id="KW-1185">Reference proteome</keyword>